<keyword evidence="6" id="KW-0472">Membrane</keyword>
<dbReference type="GeneID" id="115510253"/>
<evidence type="ECO:0000256" key="3">
    <source>
        <dbReference type="ARBA" id="ARBA00023180"/>
    </source>
</evidence>
<dbReference type="InterPro" id="IPR013106">
    <property type="entry name" value="Ig_V-set"/>
</dbReference>
<dbReference type="PROSITE" id="PS50835">
    <property type="entry name" value="IG_LIKE"/>
    <property type="match status" value="2"/>
</dbReference>
<keyword evidence="6" id="KW-0812">Transmembrane</keyword>
<evidence type="ECO:0000256" key="6">
    <source>
        <dbReference type="SAM" id="Phobius"/>
    </source>
</evidence>
<dbReference type="Proteomes" id="UP000472241">
    <property type="component" value="Unplaced"/>
</dbReference>
<dbReference type="Ensembl" id="ENSLCNT00005033617.1">
    <property type="protein sequence ID" value="ENSLCNP00005030118.1"/>
    <property type="gene ID" value="ENSLCNG00005019619.1"/>
</dbReference>
<keyword evidence="2" id="KW-1015">Disulfide bond</keyword>
<organism evidence="8 9">
    <name type="scientific">Lynx canadensis</name>
    <name type="common">Canada lynx</name>
    <name type="synonym">Felis canadensis</name>
    <dbReference type="NCBI Taxonomy" id="61383"/>
    <lineage>
        <taxon>Eukaryota</taxon>
        <taxon>Metazoa</taxon>
        <taxon>Chordata</taxon>
        <taxon>Craniata</taxon>
        <taxon>Vertebrata</taxon>
        <taxon>Euteleostomi</taxon>
        <taxon>Mammalia</taxon>
        <taxon>Eutheria</taxon>
        <taxon>Laurasiatheria</taxon>
        <taxon>Carnivora</taxon>
        <taxon>Feliformia</taxon>
        <taxon>Felidae</taxon>
        <taxon>Felinae</taxon>
        <taxon>Lynx</taxon>
    </lineage>
</organism>
<name>A0A667IWZ9_LYNCA</name>
<keyword evidence="6" id="KW-1133">Transmembrane helix</keyword>
<dbReference type="FunFam" id="2.60.40.10:FF:000295">
    <property type="entry name" value="Tyrosine-protein phosphatase non-receptor type substrate 1"/>
    <property type="match status" value="1"/>
</dbReference>
<keyword evidence="4" id="KW-0393">Immunoglobulin domain</keyword>
<feature type="transmembrane region" description="Helical" evidence="6">
    <location>
        <begin position="325"/>
        <end position="350"/>
    </location>
</feature>
<evidence type="ECO:0000256" key="1">
    <source>
        <dbReference type="ARBA" id="ARBA00022729"/>
    </source>
</evidence>
<accession>A0A667IWZ9</accession>
<gene>
    <name evidence="8" type="primary">SIRPB2</name>
</gene>
<dbReference type="Pfam" id="PF07686">
    <property type="entry name" value="V-set"/>
    <property type="match status" value="2"/>
</dbReference>
<dbReference type="CTD" id="284759"/>
<evidence type="ECO:0000259" key="7">
    <source>
        <dbReference type="PROSITE" id="PS50835"/>
    </source>
</evidence>
<proteinExistence type="predicted"/>
<keyword evidence="9" id="KW-1185">Reference proteome</keyword>
<dbReference type="Gene3D" id="2.60.40.10">
    <property type="entry name" value="Immunoglobulins"/>
    <property type="match status" value="2"/>
</dbReference>
<protein>
    <submittedName>
        <fullName evidence="8">Signal regulatory protein beta 2</fullName>
    </submittedName>
</protein>
<dbReference type="RefSeq" id="XP_030165764.1">
    <property type="nucleotide sequence ID" value="XM_030309904.1"/>
</dbReference>
<dbReference type="InterPro" id="IPR013783">
    <property type="entry name" value="Ig-like_fold"/>
</dbReference>
<feature type="domain" description="Ig-like" evidence="7">
    <location>
        <begin position="194"/>
        <end position="279"/>
    </location>
</feature>
<evidence type="ECO:0000313" key="8">
    <source>
        <dbReference type="Ensembl" id="ENSLCNP00005030118.1"/>
    </source>
</evidence>
<evidence type="ECO:0000256" key="4">
    <source>
        <dbReference type="ARBA" id="ARBA00023319"/>
    </source>
</evidence>
<keyword evidence="3" id="KW-0325">Glycoprotein</keyword>
<dbReference type="InterPro" id="IPR003599">
    <property type="entry name" value="Ig_sub"/>
</dbReference>
<dbReference type="SUPFAM" id="SSF48726">
    <property type="entry name" value="Immunoglobulin"/>
    <property type="match status" value="2"/>
</dbReference>
<reference evidence="8" key="2">
    <citation type="submission" date="2025-09" db="UniProtKB">
        <authorList>
            <consortium name="Ensembl"/>
        </authorList>
    </citation>
    <scope>IDENTIFICATION</scope>
</reference>
<evidence type="ECO:0000313" key="9">
    <source>
        <dbReference type="Proteomes" id="UP000472241"/>
    </source>
</evidence>
<evidence type="ECO:0000256" key="2">
    <source>
        <dbReference type="ARBA" id="ARBA00023157"/>
    </source>
</evidence>
<reference evidence="8" key="1">
    <citation type="submission" date="2025-08" db="UniProtKB">
        <authorList>
            <consortium name="Ensembl"/>
        </authorList>
    </citation>
    <scope>IDENTIFICATION</scope>
</reference>
<keyword evidence="1" id="KW-0732">Signal</keyword>
<feature type="region of interest" description="Disordered" evidence="5">
    <location>
        <begin position="1"/>
        <end position="36"/>
    </location>
</feature>
<feature type="compositionally biased region" description="Polar residues" evidence="5">
    <location>
        <begin position="16"/>
        <end position="32"/>
    </location>
</feature>
<dbReference type="InterPro" id="IPR051755">
    <property type="entry name" value="Ig-like_CS_Receptor"/>
</dbReference>
<dbReference type="InterPro" id="IPR007110">
    <property type="entry name" value="Ig-like_dom"/>
</dbReference>
<dbReference type="PANTHER" id="PTHR19971">
    <property type="entry name" value="SIGNAL-REGULATORY PROTEIN BETA"/>
    <property type="match status" value="1"/>
</dbReference>
<feature type="domain" description="Ig-like" evidence="7">
    <location>
        <begin position="75"/>
        <end position="164"/>
    </location>
</feature>
<evidence type="ECO:0000256" key="5">
    <source>
        <dbReference type="SAM" id="MobiDB-lite"/>
    </source>
</evidence>
<dbReference type="SMART" id="SM00409">
    <property type="entry name" value="IG"/>
    <property type="match status" value="2"/>
</dbReference>
<sequence length="367" mass="40309">MKTLPQVALAPRNAPFQAQTPTGLQNDSQSWEPQEAHAPLAMTTPTQPAYSPPCSWLLMLSLVLLGASGQSDGSERQVLQPEGPLLVAEGNTLLLRCTVEGSCTDDRIKWVKVSDRDQQEIYNFKHGFFPGVTPVTQRTLEPLHCDFSIYIHNVTSKHAGTYHCVGLDDLSENPEKKLQEGTSVFVKGAGAPEPNLWILQPQEVVLATTGDTVFLNCTVLGHGPPGPIRWFRGAGLSREAIYNFEGLSHPNVTAVRASNSDFSILLQGVSPEYTGTYYCVKFYRKPNRQYLSGQGTRLRVKAKPITSPQEKELTNEHIGRTYPSGLLSVLTLVVLGLKAMTLAALLLAWAACRRRQEDTKTPDSAKL</sequence>
<dbReference type="InterPro" id="IPR036179">
    <property type="entry name" value="Ig-like_dom_sf"/>
</dbReference>
<dbReference type="AlphaFoldDB" id="A0A667IWZ9"/>